<feature type="domain" description="Carrier" evidence="3">
    <location>
        <begin position="543"/>
        <end position="603"/>
    </location>
</feature>
<feature type="domain" description="Condensation" evidence="4">
    <location>
        <begin position="622"/>
        <end position="965"/>
    </location>
</feature>
<dbReference type="GO" id="GO:0008610">
    <property type="term" value="P:lipid biosynthetic process"/>
    <property type="evidence" value="ECO:0007669"/>
    <property type="project" value="UniProtKB-ARBA"/>
</dbReference>
<dbReference type="PROSITE" id="PS00455">
    <property type="entry name" value="AMP_BINDING"/>
    <property type="match status" value="1"/>
</dbReference>
<evidence type="ECO:0000313" key="6">
    <source>
        <dbReference type="EMBL" id="MBD0420488.1"/>
    </source>
</evidence>
<dbReference type="GO" id="GO:0044550">
    <property type="term" value="P:secondary metabolite biosynthetic process"/>
    <property type="evidence" value="ECO:0007669"/>
    <property type="project" value="TreeGrafter"/>
</dbReference>
<dbReference type="EMBL" id="JACVQF010000187">
    <property type="protein sequence ID" value="MBD0420488.1"/>
    <property type="molecule type" value="Genomic_DNA"/>
</dbReference>
<dbReference type="GO" id="GO:0005737">
    <property type="term" value="C:cytoplasm"/>
    <property type="evidence" value="ECO:0007669"/>
    <property type="project" value="TreeGrafter"/>
</dbReference>
<dbReference type="Pfam" id="PF00501">
    <property type="entry name" value="AMP-binding"/>
    <property type="match status" value="1"/>
</dbReference>
<reference evidence="6" key="2">
    <citation type="submission" date="2020-09" db="EMBL/GenBank/DDBJ databases">
        <authorList>
            <person name="Luo X."/>
        </authorList>
    </citation>
    <scope>NUCLEOTIDE SEQUENCE</scope>
    <source>
        <strain evidence="6">TRM S81-3</strain>
    </source>
</reference>
<evidence type="ECO:0000259" key="2">
    <source>
        <dbReference type="Pfam" id="PF00501"/>
    </source>
</evidence>
<dbReference type="AlphaFoldDB" id="A0A926QQL4"/>
<dbReference type="SUPFAM" id="SSF47336">
    <property type="entry name" value="ACP-like"/>
    <property type="match status" value="1"/>
</dbReference>
<dbReference type="InterPro" id="IPR009081">
    <property type="entry name" value="PP-bd_ACP"/>
</dbReference>
<gene>
    <name evidence="6" type="ORF">H0H10_15260</name>
</gene>
<dbReference type="Pfam" id="PF00668">
    <property type="entry name" value="Condensation"/>
    <property type="match status" value="1"/>
</dbReference>
<comment type="caution">
    <text evidence="6">The sequence shown here is derived from an EMBL/GenBank/DDBJ whole genome shotgun (WGS) entry which is preliminary data.</text>
</comment>
<evidence type="ECO:0000259" key="3">
    <source>
        <dbReference type="Pfam" id="PF00550"/>
    </source>
</evidence>
<accession>A0A926QQL4</accession>
<protein>
    <submittedName>
        <fullName evidence="6">AMP-binding protein</fullName>
    </submittedName>
</protein>
<dbReference type="Pfam" id="PF00550">
    <property type="entry name" value="PP-binding"/>
    <property type="match status" value="1"/>
</dbReference>
<dbReference type="InterPro" id="IPR025110">
    <property type="entry name" value="AMP-bd_C"/>
</dbReference>
<evidence type="ECO:0000256" key="1">
    <source>
        <dbReference type="ARBA" id="ARBA00001957"/>
    </source>
</evidence>
<dbReference type="SUPFAM" id="SSF56801">
    <property type="entry name" value="Acetyl-CoA synthetase-like"/>
    <property type="match status" value="1"/>
</dbReference>
<dbReference type="GO" id="GO:0031177">
    <property type="term" value="F:phosphopantetheine binding"/>
    <property type="evidence" value="ECO:0007669"/>
    <property type="project" value="TreeGrafter"/>
</dbReference>
<name>A0A926QQL4_9ACTN</name>
<dbReference type="InterPro" id="IPR023213">
    <property type="entry name" value="CAT-like_dom_sf"/>
</dbReference>
<dbReference type="Gene3D" id="3.40.50.12780">
    <property type="entry name" value="N-terminal domain of ligase-like"/>
    <property type="match status" value="1"/>
</dbReference>
<dbReference type="Gene3D" id="3.30.559.10">
    <property type="entry name" value="Chloramphenicol acetyltransferase-like domain"/>
    <property type="match status" value="1"/>
</dbReference>
<dbReference type="Gene3D" id="1.10.1200.10">
    <property type="entry name" value="ACP-like"/>
    <property type="match status" value="1"/>
</dbReference>
<dbReference type="InterPro" id="IPR001242">
    <property type="entry name" value="Condensation_dom"/>
</dbReference>
<dbReference type="InterPro" id="IPR045851">
    <property type="entry name" value="AMP-bd_C_sf"/>
</dbReference>
<dbReference type="PANTHER" id="PTHR45527">
    <property type="entry name" value="NONRIBOSOMAL PEPTIDE SYNTHETASE"/>
    <property type="match status" value="1"/>
</dbReference>
<dbReference type="Gene3D" id="3.30.300.30">
    <property type="match status" value="1"/>
</dbReference>
<dbReference type="PANTHER" id="PTHR45527:SF1">
    <property type="entry name" value="FATTY ACID SYNTHASE"/>
    <property type="match status" value="1"/>
</dbReference>
<dbReference type="GO" id="GO:0043041">
    <property type="term" value="P:amino acid activation for nonribosomal peptide biosynthetic process"/>
    <property type="evidence" value="ECO:0007669"/>
    <property type="project" value="TreeGrafter"/>
</dbReference>
<dbReference type="Gene3D" id="3.30.559.30">
    <property type="entry name" value="Nonribosomal peptide synthetase, condensation domain"/>
    <property type="match status" value="1"/>
</dbReference>
<feature type="domain" description="AMP-dependent synthetase/ligase" evidence="2">
    <location>
        <begin position="31"/>
        <end position="380"/>
    </location>
</feature>
<organism evidence="6 7">
    <name type="scientific">Streptomyces griseicoloratus</name>
    <dbReference type="NCBI Taxonomy" id="2752516"/>
    <lineage>
        <taxon>Bacteria</taxon>
        <taxon>Bacillati</taxon>
        <taxon>Actinomycetota</taxon>
        <taxon>Actinomycetes</taxon>
        <taxon>Kitasatosporales</taxon>
        <taxon>Streptomycetaceae</taxon>
        <taxon>Streptomyces</taxon>
    </lineage>
</organism>
<dbReference type="InterPro" id="IPR042099">
    <property type="entry name" value="ANL_N_sf"/>
</dbReference>
<dbReference type="RefSeq" id="WP_188181467.1">
    <property type="nucleotide sequence ID" value="NZ_JACVQF010000187.1"/>
</dbReference>
<dbReference type="InterPro" id="IPR000873">
    <property type="entry name" value="AMP-dep_synth/lig_dom"/>
</dbReference>
<dbReference type="SUPFAM" id="SSF52777">
    <property type="entry name" value="CoA-dependent acyltransferases"/>
    <property type="match status" value="2"/>
</dbReference>
<feature type="domain" description="AMP-binding enzyme C-terminal" evidence="5">
    <location>
        <begin position="449"/>
        <end position="521"/>
    </location>
</feature>
<dbReference type="InterPro" id="IPR020845">
    <property type="entry name" value="AMP-binding_CS"/>
</dbReference>
<comment type="cofactor">
    <cofactor evidence="1">
        <name>pantetheine 4'-phosphate</name>
        <dbReference type="ChEBI" id="CHEBI:47942"/>
    </cofactor>
</comment>
<dbReference type="Proteomes" id="UP000621210">
    <property type="component" value="Unassembled WGS sequence"/>
</dbReference>
<evidence type="ECO:0000259" key="4">
    <source>
        <dbReference type="Pfam" id="PF00668"/>
    </source>
</evidence>
<proteinExistence type="predicted"/>
<dbReference type="Pfam" id="PF13193">
    <property type="entry name" value="AMP-binding_C"/>
    <property type="match status" value="1"/>
</dbReference>
<evidence type="ECO:0000313" key="7">
    <source>
        <dbReference type="Proteomes" id="UP000621210"/>
    </source>
</evidence>
<dbReference type="GO" id="GO:0003824">
    <property type="term" value="F:catalytic activity"/>
    <property type="evidence" value="ECO:0007669"/>
    <property type="project" value="InterPro"/>
</dbReference>
<keyword evidence="7" id="KW-1185">Reference proteome</keyword>
<dbReference type="InterPro" id="IPR036736">
    <property type="entry name" value="ACP-like_sf"/>
</dbReference>
<evidence type="ECO:0000259" key="5">
    <source>
        <dbReference type="Pfam" id="PF13193"/>
    </source>
</evidence>
<sequence length="1037" mass="109455">MTTRAGPAGAAAVLTPPSAGGDGPRTMYGWFAAAAASGPDRIALEVGGEEVTYGELADLAGRIAALLIRRCGTVPSRIGLLAGRTLAAYAGYLAVQRLGATAVPLNPAAPAARNTTIARLAGVDAGLADRDAAGGPDLPVPVVRLSGRDVRALPAAGLPDVRAGARDIAYILFTSGSTGAPKGVCVEHRNVNAYLEHVVPRYAAGPGARFSQFFDLTFDPSVYDMFTAWGSGSTLVVPARQDLLSPVRFVNASEVTHWTSVPSAISFALRMGELGPSSMPGLRWSLFCGEPLTLRQAEAWQAAAPRSVLENVYGPTEMTVTCAGHRLPRDRRDWVRPSNGTVPIGTVHPGLEQLVVDERGRPAAEGELCLRGPQRFPGYLDPADDEGRFVAFDGERVSAYDGSAPLTDDHWYRTGDRVGRLPGAGGGLVHLGRVDHQVKVSGYRVEPGEIEAVLREHPAVTDAVALAVDAGDGEAELVAAYTGAQEAEGELLAALHARLPAYMVPRALTAFAAFPLTGNGKTDRKAVGAACSAHLRAPAPHSLLAEVRGLLGNADLTPDDDLLDGGMTSLDAIRLATVLSARGRGRVTVSDVYRKRRLSALTDTGCAVPAPAAPAAGDDGDRPLAHAQKRFLFAEAYAPGSADNLVVVAYELTGPLAPDVLRAALDDVVARHEALHTVYVWEEGRPVQRPLTGRAVPWEQVPAPAGPAPVRELAERITADLWDTPFRLDRELPLRARLCRLTPDRALLCLQFHHIAFDGASERILLDDLRDAYAARRAGGVPRFPPVPGQRLLGLWESRDVASQAADDVRHWRGVLAGCPPPCLPPARDAAPEAPAHEAVRRLDAALVRRIGAAAARHGGPPLAVLAAGAARALARRSGVDDVCVGTLTTGRFDPAVDRVVGYLVNPFAVPLRGLRGQPEAVLAAAARQVVDALEHSRTPFDELVRELRAGHGGHGWFDAWVVLQHPPPSVSLGPVGLRPVRIRAPRTSRSWMAEAFPGADGGWDLVTTWRTDVLSPAAGTVLADEVAAVVAELAGV</sequence>
<reference evidence="6" key="1">
    <citation type="submission" date="2020-09" db="EMBL/GenBank/DDBJ databases">
        <title>Streptomyces grisecoloratus sp. nov., isolated from cotton soil.</title>
        <authorList>
            <person name="Xing L."/>
        </authorList>
    </citation>
    <scope>NUCLEOTIDE SEQUENCE</scope>
    <source>
        <strain evidence="6">TRM S81-3</strain>
    </source>
</reference>